<comment type="caution">
    <text evidence="1">The sequence shown here is derived from an EMBL/GenBank/DDBJ whole genome shotgun (WGS) entry which is preliminary data.</text>
</comment>
<name>A0A9P9EH35_9HYPO</name>
<protein>
    <submittedName>
        <fullName evidence="1">Uncharacterized protein</fullName>
    </submittedName>
</protein>
<organism evidence="1 2">
    <name type="scientific">Dactylonectria estremocensis</name>
    <dbReference type="NCBI Taxonomy" id="1079267"/>
    <lineage>
        <taxon>Eukaryota</taxon>
        <taxon>Fungi</taxon>
        <taxon>Dikarya</taxon>
        <taxon>Ascomycota</taxon>
        <taxon>Pezizomycotina</taxon>
        <taxon>Sordariomycetes</taxon>
        <taxon>Hypocreomycetidae</taxon>
        <taxon>Hypocreales</taxon>
        <taxon>Nectriaceae</taxon>
        <taxon>Dactylonectria</taxon>
    </lineage>
</organism>
<dbReference type="Proteomes" id="UP000717696">
    <property type="component" value="Unassembled WGS sequence"/>
</dbReference>
<evidence type="ECO:0000313" key="2">
    <source>
        <dbReference type="Proteomes" id="UP000717696"/>
    </source>
</evidence>
<evidence type="ECO:0000313" key="1">
    <source>
        <dbReference type="EMBL" id="KAH7137362.1"/>
    </source>
</evidence>
<keyword evidence="2" id="KW-1185">Reference proteome</keyword>
<dbReference type="OrthoDB" id="3437405at2759"/>
<accession>A0A9P9EH35</accession>
<dbReference type="EMBL" id="JAGMUU010000015">
    <property type="protein sequence ID" value="KAH7137362.1"/>
    <property type="molecule type" value="Genomic_DNA"/>
</dbReference>
<proteinExistence type="predicted"/>
<reference evidence="1" key="1">
    <citation type="journal article" date="2021" name="Nat. Commun.">
        <title>Genetic determinants of endophytism in the Arabidopsis root mycobiome.</title>
        <authorList>
            <person name="Mesny F."/>
            <person name="Miyauchi S."/>
            <person name="Thiergart T."/>
            <person name="Pickel B."/>
            <person name="Atanasova L."/>
            <person name="Karlsson M."/>
            <person name="Huettel B."/>
            <person name="Barry K.W."/>
            <person name="Haridas S."/>
            <person name="Chen C."/>
            <person name="Bauer D."/>
            <person name="Andreopoulos W."/>
            <person name="Pangilinan J."/>
            <person name="LaButti K."/>
            <person name="Riley R."/>
            <person name="Lipzen A."/>
            <person name="Clum A."/>
            <person name="Drula E."/>
            <person name="Henrissat B."/>
            <person name="Kohler A."/>
            <person name="Grigoriev I.V."/>
            <person name="Martin F.M."/>
            <person name="Hacquard S."/>
        </authorList>
    </citation>
    <scope>NUCLEOTIDE SEQUENCE</scope>
    <source>
        <strain evidence="1">MPI-CAGE-AT-0021</strain>
    </source>
</reference>
<sequence>MAGREQPDQASSEMANAMLRLDMAITEHGTPLHKPLADAARNRRTIPTGIEDHILYPGNPRANSLLWIPDRIMEPQTLARFMGFVSSGRLDDGRQTALPRPTEEELLKLLEPMSAWAPTPYNQSDRSTMHEMMVRIGSYEDSARLVSISKELHFMKARLWDGIVPMSDRRWKDLDLDHSDNFAIACQFIIAVTNVFHYLNHKIIKDHLRQTSNLISDHLKVFEEALNANRRAASSDSTYEHISVTGLWHEYISTHYKVISNRAHSWVVEHIDRLRNPILAELATYQPASPSQQHDAHQWTLTNKLHDLLENGAQADYTIFIPTDGYRGDALPAMEAQPLTEQDNAGFREQPIAWDASFLRRRAAYAGRLRYLSRVHQYNDMADVGVFPGNLPPMNDPSDIIRVARAQVTAQAQARAELRGEPEPLGLDLWLTRAKNSAQSGGFQWGYVAYRLNHEHNEGQWAYFKERFEADAADWCEGVAGIDELRRLAKIHWRDGKELGIEDGDIEAAKAHFKNSFASENPPEKVCHDLFLVADGDTITSYIKPNVANAGFITVVDAPFDPNDVDDCVKHESPGYSGSVRVLGRLLWDDLGAMYQVENQELVDLWPLARHNPALVYEGPMPIPILKDGPETATQSRSVARTLTYLAAAGIVGNYFFGFTG</sequence>
<gene>
    <name evidence="1" type="ORF">B0J13DRAFT_527997</name>
</gene>
<dbReference type="AlphaFoldDB" id="A0A9P9EH35"/>